<comment type="caution">
    <text evidence="9">The sequence shown here is derived from an EMBL/GenBank/DDBJ whole genome shotgun (WGS) entry which is preliminary data.</text>
</comment>
<keyword evidence="5" id="KW-0408">Iron</keyword>
<dbReference type="SMART" id="SM00382">
    <property type="entry name" value="AAA"/>
    <property type="match status" value="1"/>
</dbReference>
<comment type="subcellular location">
    <subcellularLocation>
        <location evidence="1">Cell membrane</location>
        <topology evidence="1">Peripheral membrane protein</topology>
    </subcellularLocation>
</comment>
<dbReference type="Pfam" id="PF13476">
    <property type="entry name" value="AAA_23"/>
    <property type="match status" value="1"/>
</dbReference>
<keyword evidence="7" id="KW-0472">Membrane</keyword>
<dbReference type="InterPro" id="IPR003593">
    <property type="entry name" value="AAA+_ATPase"/>
</dbReference>
<gene>
    <name evidence="9" type="ORF">H0185_14695</name>
</gene>
<dbReference type="InterPro" id="IPR038729">
    <property type="entry name" value="Rad50/SbcC_AAA"/>
</dbReference>
<proteinExistence type="predicted"/>
<dbReference type="Gene3D" id="3.40.50.300">
    <property type="entry name" value="P-loop containing nucleotide triphosphate hydrolases"/>
    <property type="match status" value="2"/>
</dbReference>
<dbReference type="PANTHER" id="PTHR42771:SF2">
    <property type="entry name" value="IRON(3+)-HYDROXAMATE IMPORT ATP-BINDING PROTEIN FHUC"/>
    <property type="match status" value="1"/>
</dbReference>
<evidence type="ECO:0000256" key="2">
    <source>
        <dbReference type="ARBA" id="ARBA00022448"/>
    </source>
</evidence>
<evidence type="ECO:0000313" key="10">
    <source>
        <dbReference type="Proteomes" id="UP000769780"/>
    </source>
</evidence>
<dbReference type="SUPFAM" id="SSF52540">
    <property type="entry name" value="P-loop containing nucleoside triphosphate hydrolases"/>
    <property type="match status" value="1"/>
</dbReference>
<evidence type="ECO:0000256" key="6">
    <source>
        <dbReference type="ARBA" id="ARBA00023065"/>
    </source>
</evidence>
<accession>A0ABS7K714</accession>
<sequence>MEMLNGQYVRRVKMKREEVPSFNQFPYNLPSLKKLDELTFHPKVTFFIGENGMGKSTLLEAVAVALGFNPEGGSFNFNFSTYDSHSSLDSFLRVIKGVEKPRDGFFLRAESFYNVASNIEELDREGMGPRVIDSFGGRSLHEQSHGEAFFSTFLHRFRGNGIYILDEPEAALSPLRQMSMLTRIHDLVKEDSQFIIATHSPIIMAYPDAVIYEFSEQGLKETKLEETNHYQIMKQFFDDKERMMHHLLNG</sequence>
<name>A0ABS7K714_9BACI</name>
<dbReference type="InterPro" id="IPR027417">
    <property type="entry name" value="P-loop_NTPase"/>
</dbReference>
<evidence type="ECO:0000256" key="3">
    <source>
        <dbReference type="ARBA" id="ARBA00022475"/>
    </source>
</evidence>
<protein>
    <submittedName>
        <fullName evidence="9">AAA family ATPase</fullName>
    </submittedName>
</protein>
<evidence type="ECO:0000256" key="5">
    <source>
        <dbReference type="ARBA" id="ARBA00023004"/>
    </source>
</evidence>
<feature type="domain" description="AAA+ ATPase" evidence="8">
    <location>
        <begin position="41"/>
        <end position="216"/>
    </location>
</feature>
<organism evidence="9 10">
    <name type="scientific">Mesobacillus maritimus</name>
    <dbReference type="NCBI Taxonomy" id="1643336"/>
    <lineage>
        <taxon>Bacteria</taxon>
        <taxon>Bacillati</taxon>
        <taxon>Bacillota</taxon>
        <taxon>Bacilli</taxon>
        <taxon>Bacillales</taxon>
        <taxon>Bacillaceae</taxon>
        <taxon>Mesobacillus</taxon>
    </lineage>
</organism>
<evidence type="ECO:0000256" key="7">
    <source>
        <dbReference type="ARBA" id="ARBA00023136"/>
    </source>
</evidence>
<keyword evidence="3" id="KW-1003">Cell membrane</keyword>
<evidence type="ECO:0000256" key="4">
    <source>
        <dbReference type="ARBA" id="ARBA00022496"/>
    </source>
</evidence>
<evidence type="ECO:0000259" key="8">
    <source>
        <dbReference type="SMART" id="SM00382"/>
    </source>
</evidence>
<dbReference type="Proteomes" id="UP000769780">
    <property type="component" value="Unassembled WGS sequence"/>
</dbReference>
<evidence type="ECO:0000313" key="9">
    <source>
        <dbReference type="EMBL" id="MBY0098049.1"/>
    </source>
</evidence>
<evidence type="ECO:0000256" key="1">
    <source>
        <dbReference type="ARBA" id="ARBA00004202"/>
    </source>
</evidence>
<keyword evidence="2" id="KW-0813">Transport</keyword>
<dbReference type="InterPro" id="IPR051535">
    <property type="entry name" value="Siderophore_ABC-ATPase"/>
</dbReference>
<dbReference type="PANTHER" id="PTHR42771">
    <property type="entry name" value="IRON(3+)-HYDROXAMATE IMPORT ATP-BINDING PROTEIN FHUC"/>
    <property type="match status" value="1"/>
</dbReference>
<reference evidence="9 10" key="1">
    <citation type="submission" date="2020-07" db="EMBL/GenBank/DDBJ databases">
        <title>Fungal Genomes of the International Space Station.</title>
        <authorList>
            <person name="Seuylemezian A."/>
            <person name="Singh N.K."/>
            <person name="Wood J."/>
            <person name="Venkateswaran K."/>
        </authorList>
    </citation>
    <scope>NUCLEOTIDE SEQUENCE [LARGE SCALE GENOMIC DNA]</scope>
    <source>
        <strain evidence="9 10">PL-B2</strain>
    </source>
</reference>
<dbReference type="Pfam" id="PF13175">
    <property type="entry name" value="AAA_15"/>
    <property type="match status" value="1"/>
</dbReference>
<dbReference type="InterPro" id="IPR041685">
    <property type="entry name" value="AAA_GajA/Old/RecF-like"/>
</dbReference>
<keyword evidence="4" id="KW-0410">Iron transport</keyword>
<keyword evidence="10" id="KW-1185">Reference proteome</keyword>
<dbReference type="EMBL" id="JACWFH010000019">
    <property type="protein sequence ID" value="MBY0098049.1"/>
    <property type="molecule type" value="Genomic_DNA"/>
</dbReference>
<keyword evidence="6" id="KW-0406">Ion transport</keyword>